<reference evidence="2" key="1">
    <citation type="submission" date="2016-10" db="EMBL/GenBank/DDBJ databases">
        <authorList>
            <person name="Varghese N."/>
            <person name="Submissions S."/>
        </authorList>
    </citation>
    <scope>NUCLEOTIDE SEQUENCE [LARGE SCALE GENOMIC DNA]</scope>
    <source>
        <strain evidence="2">ANC 5076</strain>
    </source>
</reference>
<gene>
    <name evidence="1" type="ORF">SAMN05444586_100469</name>
</gene>
<evidence type="ECO:0000313" key="1">
    <source>
        <dbReference type="EMBL" id="SFS52191.1"/>
    </source>
</evidence>
<organism evidence="1 2">
    <name type="scientific">Acinetobacter bohemicus</name>
    <dbReference type="NCBI Taxonomy" id="1435036"/>
    <lineage>
        <taxon>Bacteria</taxon>
        <taxon>Pseudomonadati</taxon>
        <taxon>Pseudomonadota</taxon>
        <taxon>Gammaproteobacteria</taxon>
        <taxon>Moraxellales</taxon>
        <taxon>Moraxellaceae</taxon>
        <taxon>Acinetobacter</taxon>
    </lineage>
</organism>
<keyword evidence="2" id="KW-1185">Reference proteome</keyword>
<accession>A0A1I6QIB4</accession>
<dbReference type="RefSeq" id="WP_074944325.1">
    <property type="nucleotide sequence ID" value="NZ_FOZU01000004.1"/>
</dbReference>
<protein>
    <submittedName>
        <fullName evidence="1">Uncharacterized protein</fullName>
    </submittedName>
</protein>
<dbReference type="Proteomes" id="UP000182827">
    <property type="component" value="Unassembled WGS sequence"/>
</dbReference>
<dbReference type="EMBL" id="FOZU01000004">
    <property type="protein sequence ID" value="SFS52191.1"/>
    <property type="molecule type" value="Genomic_DNA"/>
</dbReference>
<evidence type="ECO:0000313" key="2">
    <source>
        <dbReference type="Proteomes" id="UP000182827"/>
    </source>
</evidence>
<proteinExistence type="predicted"/>
<sequence length="83" mass="9386">MPNLSFSSNQEFIQAAFNKIAQIFSEHGQPCLDSFVPAFSTENCLEHLALVASEWSYDYTLIDAHAQIYKTTNQEFKDSMGDC</sequence>
<dbReference type="AlphaFoldDB" id="A0A1I6QIB4"/>
<name>A0A1I6QIB4_9GAMM</name>